<dbReference type="InterPro" id="IPR000014">
    <property type="entry name" value="PAS"/>
</dbReference>
<evidence type="ECO:0000256" key="2">
    <source>
        <dbReference type="ARBA" id="ARBA00012438"/>
    </source>
</evidence>
<proteinExistence type="predicted"/>
<evidence type="ECO:0000259" key="8">
    <source>
        <dbReference type="PROSITE" id="PS50113"/>
    </source>
</evidence>
<dbReference type="SMART" id="SM00387">
    <property type="entry name" value="HATPase_c"/>
    <property type="match status" value="1"/>
</dbReference>
<dbReference type="InterPro" id="IPR013655">
    <property type="entry name" value="PAS_fold_3"/>
</dbReference>
<name>A0A927B5P2_9BACT</name>
<dbReference type="PROSITE" id="PS50109">
    <property type="entry name" value="HIS_KIN"/>
    <property type="match status" value="1"/>
</dbReference>
<dbReference type="InterPro" id="IPR001610">
    <property type="entry name" value="PAC"/>
</dbReference>
<keyword evidence="3" id="KW-0597">Phosphoprotein</keyword>
<dbReference type="PANTHER" id="PTHR43304">
    <property type="entry name" value="PHYTOCHROME-LIKE PROTEIN CPH1"/>
    <property type="match status" value="1"/>
</dbReference>
<dbReference type="CDD" id="cd00082">
    <property type="entry name" value="HisKA"/>
    <property type="match status" value="1"/>
</dbReference>
<dbReference type="SMART" id="SM00086">
    <property type="entry name" value="PAC"/>
    <property type="match status" value="6"/>
</dbReference>
<gene>
    <name evidence="9" type="ORF">IC230_23625</name>
</gene>
<evidence type="ECO:0000256" key="3">
    <source>
        <dbReference type="ARBA" id="ARBA00022553"/>
    </source>
</evidence>
<dbReference type="EMBL" id="JACXAA010000010">
    <property type="protein sequence ID" value="MBD2755910.1"/>
    <property type="molecule type" value="Genomic_DNA"/>
</dbReference>
<dbReference type="Proteomes" id="UP000653797">
    <property type="component" value="Unassembled WGS sequence"/>
</dbReference>
<dbReference type="PRINTS" id="PR00344">
    <property type="entry name" value="BCTRLSENSOR"/>
</dbReference>
<dbReference type="SMART" id="SM00388">
    <property type="entry name" value="HisKA"/>
    <property type="match status" value="1"/>
</dbReference>
<dbReference type="SUPFAM" id="SSF47384">
    <property type="entry name" value="Homodimeric domain of signal transducing histidine kinase"/>
    <property type="match status" value="1"/>
</dbReference>
<keyword evidence="5" id="KW-0418">Kinase</keyword>
<dbReference type="InterPro" id="IPR003594">
    <property type="entry name" value="HATPase_dom"/>
</dbReference>
<dbReference type="InterPro" id="IPR052162">
    <property type="entry name" value="Sensor_kinase/Photoreceptor"/>
</dbReference>
<dbReference type="InterPro" id="IPR035965">
    <property type="entry name" value="PAS-like_dom_sf"/>
</dbReference>
<evidence type="ECO:0000259" key="7">
    <source>
        <dbReference type="PROSITE" id="PS50112"/>
    </source>
</evidence>
<evidence type="ECO:0000313" key="9">
    <source>
        <dbReference type="EMBL" id="MBD2755910.1"/>
    </source>
</evidence>
<feature type="domain" description="Histidine kinase" evidence="6">
    <location>
        <begin position="817"/>
        <end position="1044"/>
    </location>
</feature>
<feature type="domain" description="PAC" evidence="8">
    <location>
        <begin position="606"/>
        <end position="661"/>
    </location>
</feature>
<evidence type="ECO:0000256" key="5">
    <source>
        <dbReference type="ARBA" id="ARBA00022777"/>
    </source>
</evidence>
<dbReference type="SMART" id="SM00091">
    <property type="entry name" value="PAS"/>
    <property type="match status" value="6"/>
</dbReference>
<feature type="domain" description="PAC" evidence="8">
    <location>
        <begin position="735"/>
        <end position="788"/>
    </location>
</feature>
<dbReference type="InterPro" id="IPR005467">
    <property type="entry name" value="His_kinase_dom"/>
</dbReference>
<dbReference type="PROSITE" id="PS50113">
    <property type="entry name" value="PAC"/>
    <property type="match status" value="5"/>
</dbReference>
<dbReference type="FunFam" id="3.30.450.20:FF:000099">
    <property type="entry name" value="Sensory box sensor histidine kinase"/>
    <property type="match status" value="1"/>
</dbReference>
<dbReference type="AlphaFoldDB" id="A0A927B5P2"/>
<dbReference type="FunFam" id="3.30.565.10:FF:000006">
    <property type="entry name" value="Sensor histidine kinase WalK"/>
    <property type="match status" value="1"/>
</dbReference>
<reference evidence="9" key="1">
    <citation type="submission" date="2020-09" db="EMBL/GenBank/DDBJ databases">
        <authorList>
            <person name="Kim M.K."/>
        </authorList>
    </citation>
    <scope>NUCLEOTIDE SEQUENCE</scope>
    <source>
        <strain evidence="9">BT704</strain>
    </source>
</reference>
<dbReference type="Pfam" id="PF08448">
    <property type="entry name" value="PAS_4"/>
    <property type="match status" value="2"/>
</dbReference>
<dbReference type="InterPro" id="IPR003661">
    <property type="entry name" value="HisK_dim/P_dom"/>
</dbReference>
<evidence type="ECO:0000256" key="1">
    <source>
        <dbReference type="ARBA" id="ARBA00000085"/>
    </source>
</evidence>
<dbReference type="InterPro" id="IPR004358">
    <property type="entry name" value="Sig_transdc_His_kin-like_C"/>
</dbReference>
<keyword evidence="10" id="KW-1185">Reference proteome</keyword>
<dbReference type="Pfam" id="PF00512">
    <property type="entry name" value="HisKA"/>
    <property type="match status" value="1"/>
</dbReference>
<comment type="caution">
    <text evidence="9">The sequence shown here is derived from an EMBL/GenBank/DDBJ whole genome shotgun (WGS) entry which is preliminary data.</text>
</comment>
<dbReference type="InterPro" id="IPR013767">
    <property type="entry name" value="PAS_fold"/>
</dbReference>
<dbReference type="EC" id="2.7.13.3" evidence="2"/>
<dbReference type="GO" id="GO:0006355">
    <property type="term" value="P:regulation of DNA-templated transcription"/>
    <property type="evidence" value="ECO:0007669"/>
    <property type="project" value="InterPro"/>
</dbReference>
<feature type="domain" description="PAS" evidence="7">
    <location>
        <begin position="662"/>
        <end position="732"/>
    </location>
</feature>
<dbReference type="Pfam" id="PF02518">
    <property type="entry name" value="HATPase_c"/>
    <property type="match status" value="1"/>
</dbReference>
<dbReference type="PROSITE" id="PS50112">
    <property type="entry name" value="PAS"/>
    <property type="match status" value="3"/>
</dbReference>
<dbReference type="InterPro" id="IPR036097">
    <property type="entry name" value="HisK_dim/P_sf"/>
</dbReference>
<feature type="domain" description="PAC" evidence="8">
    <location>
        <begin position="97"/>
        <end position="149"/>
    </location>
</feature>
<dbReference type="InterPro" id="IPR013656">
    <property type="entry name" value="PAS_4"/>
</dbReference>
<feature type="domain" description="PAC" evidence="8">
    <location>
        <begin position="350"/>
        <end position="402"/>
    </location>
</feature>
<dbReference type="InterPro" id="IPR000700">
    <property type="entry name" value="PAS-assoc_C"/>
</dbReference>
<dbReference type="Gene3D" id="2.10.70.100">
    <property type="match status" value="2"/>
</dbReference>
<dbReference type="SUPFAM" id="SSF55785">
    <property type="entry name" value="PYP-like sensor domain (PAS domain)"/>
    <property type="match status" value="6"/>
</dbReference>
<protein>
    <recommendedName>
        <fullName evidence="2">histidine kinase</fullName>
        <ecNumber evidence="2">2.7.13.3</ecNumber>
    </recommendedName>
</protein>
<feature type="domain" description="PAS" evidence="7">
    <location>
        <begin position="21"/>
        <end position="92"/>
    </location>
</feature>
<dbReference type="CDD" id="cd00130">
    <property type="entry name" value="PAS"/>
    <property type="match status" value="4"/>
</dbReference>
<evidence type="ECO:0000259" key="6">
    <source>
        <dbReference type="PROSITE" id="PS50109"/>
    </source>
</evidence>
<feature type="domain" description="PAC" evidence="8">
    <location>
        <begin position="223"/>
        <end position="275"/>
    </location>
</feature>
<accession>A0A927B5P2</accession>
<dbReference type="InterPro" id="IPR036890">
    <property type="entry name" value="HATPase_C_sf"/>
</dbReference>
<feature type="domain" description="PAS" evidence="7">
    <location>
        <begin position="276"/>
        <end position="346"/>
    </location>
</feature>
<dbReference type="Pfam" id="PF08447">
    <property type="entry name" value="PAS_3"/>
    <property type="match status" value="3"/>
</dbReference>
<dbReference type="SUPFAM" id="SSF55874">
    <property type="entry name" value="ATPase domain of HSP90 chaperone/DNA topoisomerase II/histidine kinase"/>
    <property type="match status" value="1"/>
</dbReference>
<evidence type="ECO:0000256" key="4">
    <source>
        <dbReference type="ARBA" id="ARBA00022679"/>
    </source>
</evidence>
<keyword evidence="4" id="KW-0808">Transferase</keyword>
<dbReference type="GO" id="GO:0000155">
    <property type="term" value="F:phosphorelay sensor kinase activity"/>
    <property type="evidence" value="ECO:0007669"/>
    <property type="project" value="InterPro"/>
</dbReference>
<organism evidence="9 10">
    <name type="scientific">Spirosoma validum</name>
    <dbReference type="NCBI Taxonomy" id="2771355"/>
    <lineage>
        <taxon>Bacteria</taxon>
        <taxon>Pseudomonadati</taxon>
        <taxon>Bacteroidota</taxon>
        <taxon>Cytophagia</taxon>
        <taxon>Cytophagales</taxon>
        <taxon>Cytophagaceae</taxon>
        <taxon>Spirosoma</taxon>
    </lineage>
</organism>
<dbReference type="Gene3D" id="1.10.287.130">
    <property type="match status" value="1"/>
</dbReference>
<dbReference type="Gene3D" id="3.30.450.20">
    <property type="entry name" value="PAS domain"/>
    <property type="match status" value="6"/>
</dbReference>
<dbReference type="NCBIfam" id="TIGR00229">
    <property type="entry name" value="sensory_box"/>
    <property type="match status" value="5"/>
</dbReference>
<dbReference type="Pfam" id="PF00989">
    <property type="entry name" value="PAS"/>
    <property type="match status" value="1"/>
</dbReference>
<dbReference type="Gene3D" id="3.30.565.10">
    <property type="entry name" value="Histidine kinase-like ATPase, C-terminal domain"/>
    <property type="match status" value="1"/>
</dbReference>
<evidence type="ECO:0000313" key="10">
    <source>
        <dbReference type="Proteomes" id="UP000653797"/>
    </source>
</evidence>
<sequence length="1044" mass="117694">MIGAMQDISERVALQQAREESDDRLRFALQSAQLGTWDVDLIRGLVNWDERCKQIFGLAKSSTISYDDTLRYIHVDDQRRVQDSAKWSLNPQSGGHYQCTYRMIGDDGKLRWVRSMGQTYFTESGQPYRFSGVAQDITEEVLAREKSDLSEQQSQLALEGSGSGSFLIDLSTDAILYSPAFARILTGETTLGLTRDVFINNVHPEDRPIREKAYETGAKDGTISYEVRFVWNDQSIHWVKILGQYIFDMSGKAISFSGIALDITEQKEKARALKEAEERFSIAFANTSVGMAFADPQANFSAVNEAYTQLLGYSAEELCALNSIELTHSDDRANNLKLYEEVAQGKRPFFNLVKRYVRKDGLFRWVQMNVTRLADAQDESQSMVIIAYDITEGVEAEAKLRASEERFRNMVTQAPVAIGVLNGRNMTVETANTSMLEIWGKDASIVGLPLIEALPELQGQAFIELLEGVYTTGIAHYGFEMQAQLHRKGHLEEAYFNFVYAPIRDDGNITGVIVIATEVSVQVKAKKALQESEQRFRTLILEAPVAISLFTGRDMVVELPNEKMLKFWGKDKTAEGKPLREAVPELVGQPFLQILDTVFTTGIEHSEQEAPASLFVDGTLKTYYFNFTYKPLRNAEGEVYAVLDMATDVTEQVTARRAIEESELRFRTLMEAMSPMAWTNTPEGDVNFYNQQWYDYTGSDFEQTKDWGWQEVVHPDDLPHTLAAYVRALADGTIFVVENRYRRGSDGMYRWHLNRAVPVRDETGKITIWVGTATDIHEQKQLEADLEQQIQARTEQLVASNQDLRRSNDNLEKFAYIASHDLQEPLRKIQSFGDILKTQHTEQLGAGVDYLDRMQAAASRMSLLIRDLLTFSRISTRQERVTPVALNNVLTDVLDDLEMTIRQTEAKIEIDTLPTVLGDKSQMRQLFQNLLSNALKFQQAGVSPLIRILVETITANRLPESVKPTQSAARYHQISISDNGIGFDAKYVDRIFQVFQRLHSRNEYAGTGIGLAICEKVAANHGGAITAISQPGQGASFIIYLPVE</sequence>
<comment type="catalytic activity">
    <reaction evidence="1">
        <text>ATP + protein L-histidine = ADP + protein N-phospho-L-histidine.</text>
        <dbReference type="EC" id="2.7.13.3"/>
    </reaction>
</comment>
<dbReference type="PANTHER" id="PTHR43304:SF1">
    <property type="entry name" value="PAC DOMAIN-CONTAINING PROTEIN"/>
    <property type="match status" value="1"/>
</dbReference>